<gene>
    <name evidence="2" type="primary">FGENESH: predicted gene_15.181</name>
    <name evidence="2" type="ORF">BN2166_0069000</name>
</gene>
<accession>A0A0K3CN31</accession>
<name>A0A0K3CN31_RHOTO</name>
<sequence>MYLRQEANPAMAQLVRLVDGVRAAPRCWLAWPGIITTGLCLPNDTRKSFRGRGKGNDPSHRHPRSGSGAGDLAPTRRLSLSPSFPPHRFHTSHPHTLTTNTYTMASTRASSTGESISNTVSDAANYVSETAKEWTSGASKEGNKEVAKGNTDASLTDRASAGLSAVGDKMQEEKHVNYITETAKEWTAGSSKEANKEVAKGHTDASLTDRASAGLDAVSDKLQEEKHAGSAEAYKKSAQH</sequence>
<evidence type="ECO:0000313" key="3">
    <source>
        <dbReference type="Proteomes" id="UP000199069"/>
    </source>
</evidence>
<feature type="region of interest" description="Disordered" evidence="1">
    <location>
        <begin position="186"/>
        <end position="240"/>
    </location>
</feature>
<protein>
    <submittedName>
        <fullName evidence="2">FGENESH: predicted gene_15.181 protein</fullName>
    </submittedName>
</protein>
<organism evidence="2 3">
    <name type="scientific">Rhodotorula toruloides</name>
    <name type="common">Yeast</name>
    <name type="synonym">Rhodosporidium toruloides</name>
    <dbReference type="NCBI Taxonomy" id="5286"/>
    <lineage>
        <taxon>Eukaryota</taxon>
        <taxon>Fungi</taxon>
        <taxon>Dikarya</taxon>
        <taxon>Basidiomycota</taxon>
        <taxon>Pucciniomycotina</taxon>
        <taxon>Microbotryomycetes</taxon>
        <taxon>Sporidiobolales</taxon>
        <taxon>Sporidiobolaceae</taxon>
        <taxon>Rhodotorula</taxon>
    </lineage>
</organism>
<dbReference type="Pfam" id="PF11034">
    <property type="entry name" value="Grg1"/>
    <property type="match status" value="2"/>
</dbReference>
<proteinExistence type="predicted"/>
<dbReference type="PANTHER" id="PTHR38789:SF1">
    <property type="entry name" value="GLUCOSE-REPRESSIBLE GENE PROTEIN-RELATED"/>
    <property type="match status" value="1"/>
</dbReference>
<feature type="compositionally biased region" description="Basic and acidic residues" evidence="1">
    <location>
        <begin position="193"/>
        <end position="203"/>
    </location>
</feature>
<feature type="compositionally biased region" description="Basic and acidic residues" evidence="1">
    <location>
        <begin position="218"/>
        <end position="240"/>
    </location>
</feature>
<dbReference type="EMBL" id="CWKI01000015">
    <property type="protein sequence ID" value="CTR11039.1"/>
    <property type="molecule type" value="Genomic_DNA"/>
</dbReference>
<dbReference type="PANTHER" id="PTHR38789">
    <property type="entry name" value="REPRESSIBLE PROTEIN GRG1, PUTATIVE (AFU_ORTHOLOGUE AFUA_5G14210)-RELATED"/>
    <property type="match status" value="1"/>
</dbReference>
<reference evidence="2 3" key="1">
    <citation type="submission" date="2015-07" db="EMBL/GenBank/DDBJ databases">
        <authorList>
            <person name="Cajimat M.N.B."/>
            <person name="Milazzo M.L."/>
            <person name="Fulhorst C.F."/>
        </authorList>
    </citation>
    <scope>NUCLEOTIDE SEQUENCE [LARGE SCALE GENOMIC DNA]</scope>
    <source>
        <strain evidence="2">Single colony</strain>
    </source>
</reference>
<evidence type="ECO:0000256" key="1">
    <source>
        <dbReference type="SAM" id="MobiDB-lite"/>
    </source>
</evidence>
<dbReference type="InterPro" id="IPR020100">
    <property type="entry name" value="Glc-repressible_Grg1"/>
</dbReference>
<evidence type="ECO:0000313" key="2">
    <source>
        <dbReference type="EMBL" id="CTR11039.1"/>
    </source>
</evidence>
<dbReference type="AlphaFoldDB" id="A0A0K3CN31"/>
<keyword evidence="3" id="KW-1185">Reference proteome</keyword>
<feature type="region of interest" description="Disordered" evidence="1">
    <location>
        <begin position="133"/>
        <end position="153"/>
    </location>
</feature>
<dbReference type="Proteomes" id="UP000199069">
    <property type="component" value="Unassembled WGS sequence"/>
</dbReference>
<feature type="region of interest" description="Disordered" evidence="1">
    <location>
        <begin position="49"/>
        <end position="99"/>
    </location>
</feature>